<organism evidence="8">
    <name type="scientific">Zooxanthella nutricula</name>
    <dbReference type="NCBI Taxonomy" id="1333877"/>
    <lineage>
        <taxon>Eukaryota</taxon>
        <taxon>Sar</taxon>
        <taxon>Alveolata</taxon>
        <taxon>Dinophyceae</taxon>
        <taxon>Peridiniales</taxon>
        <taxon>Peridiniales incertae sedis</taxon>
        <taxon>Zooxanthella</taxon>
    </lineage>
</organism>
<feature type="compositionally biased region" description="Low complexity" evidence="5">
    <location>
        <begin position="735"/>
        <end position="749"/>
    </location>
</feature>
<dbReference type="InterPro" id="IPR014710">
    <property type="entry name" value="RmlC-like_jellyroll"/>
</dbReference>
<dbReference type="SUPFAM" id="SSF51206">
    <property type="entry name" value="cAMP-binding domain-like"/>
    <property type="match status" value="1"/>
</dbReference>
<feature type="transmembrane region" description="Helical" evidence="6">
    <location>
        <begin position="285"/>
        <end position="310"/>
    </location>
</feature>
<dbReference type="Gene3D" id="2.60.120.10">
    <property type="entry name" value="Jelly Rolls"/>
    <property type="match status" value="1"/>
</dbReference>
<feature type="transmembrane region" description="Helical" evidence="6">
    <location>
        <begin position="248"/>
        <end position="264"/>
    </location>
</feature>
<gene>
    <name evidence="8" type="ORF">BRAN1462_LOCUS12075</name>
</gene>
<protein>
    <recommendedName>
        <fullName evidence="7">Ion transport domain-containing protein</fullName>
    </recommendedName>
</protein>
<dbReference type="PANTHER" id="PTHR10217:SF435">
    <property type="entry name" value="POTASSIUM VOLTAGE-GATED CHANNEL PROTEIN EAG"/>
    <property type="match status" value="1"/>
</dbReference>
<evidence type="ECO:0000256" key="1">
    <source>
        <dbReference type="ARBA" id="ARBA00004141"/>
    </source>
</evidence>
<dbReference type="InterPro" id="IPR005821">
    <property type="entry name" value="Ion_trans_dom"/>
</dbReference>
<evidence type="ECO:0000256" key="5">
    <source>
        <dbReference type="SAM" id="MobiDB-lite"/>
    </source>
</evidence>
<keyword evidence="4 6" id="KW-0472">Membrane</keyword>
<dbReference type="GO" id="GO:0005886">
    <property type="term" value="C:plasma membrane"/>
    <property type="evidence" value="ECO:0007669"/>
    <property type="project" value="TreeGrafter"/>
</dbReference>
<dbReference type="SUPFAM" id="SSF81324">
    <property type="entry name" value="Voltage-gated potassium channels"/>
    <property type="match status" value="1"/>
</dbReference>
<proteinExistence type="predicted"/>
<evidence type="ECO:0000256" key="2">
    <source>
        <dbReference type="ARBA" id="ARBA00022692"/>
    </source>
</evidence>
<evidence type="ECO:0000256" key="6">
    <source>
        <dbReference type="SAM" id="Phobius"/>
    </source>
</evidence>
<keyword evidence="3 6" id="KW-1133">Transmembrane helix</keyword>
<accession>A0A6U6JAC8</accession>
<dbReference type="InterPro" id="IPR003938">
    <property type="entry name" value="K_chnl_volt-dep_EAG/ELK/ERG"/>
</dbReference>
<dbReference type="Gene3D" id="1.10.287.70">
    <property type="match status" value="1"/>
</dbReference>
<feature type="transmembrane region" description="Helical" evidence="6">
    <location>
        <begin position="380"/>
        <end position="404"/>
    </location>
</feature>
<evidence type="ECO:0000259" key="7">
    <source>
        <dbReference type="Pfam" id="PF00520"/>
    </source>
</evidence>
<feature type="transmembrane region" description="Helical" evidence="6">
    <location>
        <begin position="135"/>
        <end position="155"/>
    </location>
</feature>
<dbReference type="Gene3D" id="1.10.287.630">
    <property type="entry name" value="Helix hairpin bin"/>
    <property type="match status" value="1"/>
</dbReference>
<keyword evidence="2 6" id="KW-0812">Transmembrane</keyword>
<evidence type="ECO:0000313" key="8">
    <source>
        <dbReference type="EMBL" id="CAD9529204.1"/>
    </source>
</evidence>
<dbReference type="GO" id="GO:0042391">
    <property type="term" value="P:regulation of membrane potential"/>
    <property type="evidence" value="ECO:0007669"/>
    <property type="project" value="TreeGrafter"/>
</dbReference>
<evidence type="ECO:0000256" key="3">
    <source>
        <dbReference type="ARBA" id="ARBA00022989"/>
    </source>
</evidence>
<feature type="region of interest" description="Disordered" evidence="5">
    <location>
        <begin position="613"/>
        <end position="642"/>
    </location>
</feature>
<feature type="compositionally biased region" description="Basic and acidic residues" evidence="5">
    <location>
        <begin position="751"/>
        <end position="773"/>
    </location>
</feature>
<dbReference type="InterPro" id="IPR018490">
    <property type="entry name" value="cNMP-bd_dom_sf"/>
</dbReference>
<evidence type="ECO:0000256" key="4">
    <source>
        <dbReference type="ARBA" id="ARBA00023136"/>
    </source>
</evidence>
<comment type="subcellular location">
    <subcellularLocation>
        <location evidence="1">Membrane</location>
        <topology evidence="1">Multi-pass membrane protein</topology>
    </subcellularLocation>
</comment>
<feature type="domain" description="Ion transport" evidence="7">
    <location>
        <begin position="140"/>
        <end position="406"/>
    </location>
</feature>
<sequence length="789" mass="89200">MRFPLQHNGYGYEAMVTDSPTGHAAAKRSNTAPVGQAVTTGGARSLPLSGPLGNPRTVNFGLAEGFLSRAQTDVSFERRQEMDESPHALRKSQRSKTILNLTLGLEDDGRNGWFKRFVILPGSATGRFWLEGWDLSIVLLLLFVAYYEPFVMALFRPGNQPLWMIIVDGALTCIFTLDMLLQFIIAFPHAQDSCHKDLWQRNVAVIAAQYTSCPGSDGGRGGWFWLDLFSVAPGWVWFASWWLGSDTFANPFLMLRIVRLFFLARLQRLSTVHDKLQAKMGFPLFVVEVGKFIIITTIACHWMACVWVMFEGRIMHGALSYHTEDTTWLSALLDSKGDSCHPSAAEDPMCVFMLAYYWATMTLTSVGYGDITPQNRMEYFISVICMFVVGYTWAFIVGKIVSILSTFDPNASEFDRSIDELGQFMRRRGLSTELQVKLRTYMHETRHFYEINRQRDLIQRYFSDGLQREVAKNSAEVREMLKSVFWMRELQEDAILDIVRGLMPKAYGPQELINVRGCMVVLQRGLVGVRGRVIGRGDVWGQNDILMETQQLIDGAMPMTLSFVELLLLHRRTLVEVGRNYPDADRRLRRAQVRTAVSRAFVYQAHRIQRQRSRAQPVNLLSAAPPSESREEPCKKTRKTPASLMERAATSIGSSFANPGLKRVHDLFEATKHKPDWHQDLEQVARMTREVLERQEMLACQVEDLANEVRSKQAVGLGGTMKAKISHAKRAWNMGRFSSSLSPRRSSGGQDDARTRSPPGADDRQPTLAEYERTFSSSDGASVGREVSP</sequence>
<dbReference type="PRINTS" id="PR01463">
    <property type="entry name" value="EAGCHANLFMLY"/>
</dbReference>
<feature type="region of interest" description="Disordered" evidence="5">
    <location>
        <begin position="734"/>
        <end position="789"/>
    </location>
</feature>
<feature type="transmembrane region" description="Helical" evidence="6">
    <location>
        <begin position="161"/>
        <end position="187"/>
    </location>
</feature>
<feature type="transmembrane region" description="Helical" evidence="6">
    <location>
        <begin position="224"/>
        <end position="242"/>
    </location>
</feature>
<dbReference type="InterPro" id="IPR050818">
    <property type="entry name" value="KCNH_animal-type"/>
</dbReference>
<dbReference type="AlphaFoldDB" id="A0A6U6JAC8"/>
<name>A0A6U6JAC8_9DINO</name>
<dbReference type="EMBL" id="HBGW01019144">
    <property type="protein sequence ID" value="CAD9529204.1"/>
    <property type="molecule type" value="Transcribed_RNA"/>
</dbReference>
<reference evidence="8" key="1">
    <citation type="submission" date="2021-01" db="EMBL/GenBank/DDBJ databases">
        <authorList>
            <person name="Corre E."/>
            <person name="Pelletier E."/>
            <person name="Niang G."/>
            <person name="Scheremetjew M."/>
            <person name="Finn R."/>
            <person name="Kale V."/>
            <person name="Holt S."/>
            <person name="Cochrane G."/>
            <person name="Meng A."/>
            <person name="Brown T."/>
            <person name="Cohen L."/>
        </authorList>
    </citation>
    <scope>NUCLEOTIDE SEQUENCE</scope>
    <source>
        <strain evidence="8">RCC3387</strain>
    </source>
</reference>
<dbReference type="PANTHER" id="PTHR10217">
    <property type="entry name" value="VOLTAGE AND LIGAND GATED POTASSIUM CHANNEL"/>
    <property type="match status" value="1"/>
</dbReference>
<dbReference type="Pfam" id="PF00520">
    <property type="entry name" value="Ion_trans"/>
    <property type="match status" value="1"/>
</dbReference>
<dbReference type="GO" id="GO:0005249">
    <property type="term" value="F:voltage-gated potassium channel activity"/>
    <property type="evidence" value="ECO:0007669"/>
    <property type="project" value="InterPro"/>
</dbReference>